<comment type="caution">
    <text evidence="2">The sequence shown here is derived from an EMBL/GenBank/DDBJ whole genome shotgun (WGS) entry which is preliminary data.</text>
</comment>
<dbReference type="Proteomes" id="UP001501102">
    <property type="component" value="Unassembled WGS sequence"/>
</dbReference>
<accession>A0ABP6JFF8</accession>
<sequence length="711" mass="73933">MTRLLSRYGPGAPGWALLGALFVLCALLLPAPPAARAETPLDLDAGGRVTDTVGALGRRRSQVEAALARLAAQRIQLYVTYVRDFSGRAAHDWADATADRNGLGPHDVLLAIATYPRQFAVSAAQDSGFRAEQLAQVASVAIGPALKEHDWAGAAIGAADGYRSVLAGQPVRAPVIVPGRTDPGGSGLLPGDRRFWIPVVCGTLLILAGLYLRGRRARRRPAPPPPDPPLVATTTPPGLARMAQPLTPLPELDAEADARLVGTDDAVRTSAEELPFALAQLGEDAVRPFAEAVAYARAELADAFRLRQRLDDAPVRDDDFRRHALDEICSRCTSANRRLDAEAAAFDRLRDLTAHAALVLDRAEAAARSLAPRIDTAQYALAAVAGRCTPASLAPAEGYPEEARDRLAFAEAALAEAHVALAAGEPDRAAVSVRAAEGALSQARTLATAALRHAYELGGAARRLASALVDAETAAAVATGPGARLLSAARREAACERIDPRAVLRRIDEAAAALDESCPDTDPGRPARARARAGRAVLAARGEVAGARDFVATHRGAVGSRARTRLTEAERLLSLARPPDGSLPPSAAADAERAETLARAARRLAERDVGAYEGPAEPPTRALGGCASRGHRAGGSVAGDVRRGCDARAPGGAGGLSPCPALSPFLAALRAGLSSSTGRAKNQPVRRLRTARAACCCGNGERAGPGQNPPQ</sequence>
<dbReference type="Gene3D" id="3.10.310.50">
    <property type="match status" value="1"/>
</dbReference>
<dbReference type="PROSITE" id="PS50873">
    <property type="entry name" value="PEROXIDASE_4"/>
    <property type="match status" value="1"/>
</dbReference>
<organism evidence="2 3">
    <name type="scientific">Streptomyces thioluteus</name>
    <dbReference type="NCBI Taxonomy" id="66431"/>
    <lineage>
        <taxon>Bacteria</taxon>
        <taxon>Bacillati</taxon>
        <taxon>Actinomycetota</taxon>
        <taxon>Actinomycetes</taxon>
        <taxon>Kitasatosporales</taxon>
        <taxon>Streptomycetaceae</taxon>
        <taxon>Streptomyces</taxon>
    </lineage>
</organism>
<dbReference type="InterPro" id="IPR007621">
    <property type="entry name" value="TPM_dom"/>
</dbReference>
<evidence type="ECO:0000313" key="2">
    <source>
        <dbReference type="EMBL" id="GAA2931472.1"/>
    </source>
</evidence>
<proteinExistence type="predicted"/>
<dbReference type="InterPro" id="IPR002016">
    <property type="entry name" value="Haem_peroxidase"/>
</dbReference>
<name>A0ABP6JFF8_STRTU</name>
<dbReference type="Pfam" id="PF04536">
    <property type="entry name" value="TPM_phosphatase"/>
    <property type="match status" value="1"/>
</dbReference>
<dbReference type="RefSeq" id="WP_344963646.1">
    <property type="nucleotide sequence ID" value="NZ_BAAAXZ010000111.1"/>
</dbReference>
<reference evidence="3" key="1">
    <citation type="journal article" date="2019" name="Int. J. Syst. Evol. Microbiol.">
        <title>The Global Catalogue of Microorganisms (GCM) 10K type strain sequencing project: providing services to taxonomists for standard genome sequencing and annotation.</title>
        <authorList>
            <consortium name="The Broad Institute Genomics Platform"/>
            <consortium name="The Broad Institute Genome Sequencing Center for Infectious Disease"/>
            <person name="Wu L."/>
            <person name="Ma J."/>
        </authorList>
    </citation>
    <scope>NUCLEOTIDE SEQUENCE [LARGE SCALE GENOMIC DNA]</scope>
    <source>
        <strain evidence="3">JCM 4087</strain>
    </source>
</reference>
<gene>
    <name evidence="2" type="ORF">GCM10020221_29110</name>
</gene>
<dbReference type="EMBL" id="BAAAXZ010000111">
    <property type="protein sequence ID" value="GAA2931472.1"/>
    <property type="molecule type" value="Genomic_DNA"/>
</dbReference>
<evidence type="ECO:0000259" key="1">
    <source>
        <dbReference type="PROSITE" id="PS50873"/>
    </source>
</evidence>
<protein>
    <submittedName>
        <fullName evidence="2">TPM domain-containing protein</fullName>
    </submittedName>
</protein>
<evidence type="ECO:0000313" key="3">
    <source>
        <dbReference type="Proteomes" id="UP001501102"/>
    </source>
</evidence>
<keyword evidence="3" id="KW-1185">Reference proteome</keyword>
<feature type="domain" description="Plant heme peroxidase family profile" evidence="1">
    <location>
        <begin position="374"/>
        <end position="649"/>
    </location>
</feature>